<comment type="subcellular location">
    <subcellularLocation>
        <location evidence="1">Cell membrane</location>
        <topology evidence="1">Multi-pass membrane protein</topology>
    </subcellularLocation>
</comment>
<feature type="domain" description="MacB-like periplasmic core" evidence="9">
    <location>
        <begin position="21"/>
        <end position="158"/>
    </location>
</feature>
<dbReference type="PROSITE" id="PS51257">
    <property type="entry name" value="PROKAR_LIPOPROTEIN"/>
    <property type="match status" value="1"/>
</dbReference>
<dbReference type="Pfam" id="PF12704">
    <property type="entry name" value="MacB_PCD"/>
    <property type="match status" value="1"/>
</dbReference>
<feature type="transmembrane region" description="Helical" evidence="7">
    <location>
        <begin position="410"/>
        <end position="435"/>
    </location>
</feature>
<evidence type="ECO:0000256" key="6">
    <source>
        <dbReference type="ARBA" id="ARBA00038076"/>
    </source>
</evidence>
<evidence type="ECO:0000256" key="3">
    <source>
        <dbReference type="ARBA" id="ARBA00022692"/>
    </source>
</evidence>
<dbReference type="GO" id="GO:0005886">
    <property type="term" value="C:plasma membrane"/>
    <property type="evidence" value="ECO:0007669"/>
    <property type="project" value="UniProtKB-SubCell"/>
</dbReference>
<accession>A0A1U7NDJ6</accession>
<feature type="transmembrane region" description="Helical" evidence="7">
    <location>
        <begin position="21"/>
        <end position="45"/>
    </location>
</feature>
<dbReference type="GeneID" id="82203651"/>
<comment type="similarity">
    <text evidence="6">Belongs to the ABC-4 integral membrane protein family.</text>
</comment>
<keyword evidence="2" id="KW-1003">Cell membrane</keyword>
<gene>
    <name evidence="10" type="ORF">BO222_10900</name>
</gene>
<sequence length="452" mass="49871">MKIHDLFAMAVSNLKQRKSRTLLTSIGVMIGCTSIVVMVSIGFGLSESMTTMLEGMGDLRTIQIYGKTDGKQMKPGDEKNFLMVPNVSSSLSKTAFPNEWMTGVSASNDRYKTDWSMMAAVDASKIKEYGYEITDGSDSLISTNSTIPILVGENFAYNFRDTMRPLESGYVDRWVFDENGMPSEEKPEPFFDPFKQDMKLSIQNPEDLNASPYTVTLHPVGLMKEDYNIGQESSDGFVMSDTDLKKIIKEASEKFGIKKPDETVSQIRVKAQDIEAVEDVENAIKQQGYMTSSMKSIRDSMEDQSRMTQMILGGIGAISLIVAAIGITNTMIMSVSERTREIGIMKALGCKTGDIKKMFLSEAGMIGVIGGISGLILSYLISIGINYITYSMTPREESFFTFLFTPGNRASVIPLWLVVFALIFSAMVGVISGLIPANRSVKISALEAIRRE</sequence>
<dbReference type="AlphaFoldDB" id="A0A1U7NDJ6"/>
<dbReference type="Proteomes" id="UP000186341">
    <property type="component" value="Unassembled WGS sequence"/>
</dbReference>
<name>A0A1U7NDJ6_9FIRM</name>
<evidence type="ECO:0000256" key="5">
    <source>
        <dbReference type="ARBA" id="ARBA00023136"/>
    </source>
</evidence>
<evidence type="ECO:0000256" key="4">
    <source>
        <dbReference type="ARBA" id="ARBA00022989"/>
    </source>
</evidence>
<organism evidence="10 11">
    <name type="scientific">Ileibacterium valens</name>
    <dbReference type="NCBI Taxonomy" id="1862668"/>
    <lineage>
        <taxon>Bacteria</taxon>
        <taxon>Bacillati</taxon>
        <taxon>Bacillota</taxon>
        <taxon>Erysipelotrichia</taxon>
        <taxon>Erysipelotrichales</taxon>
        <taxon>Erysipelotrichaceae</taxon>
        <taxon>Ileibacterium</taxon>
    </lineage>
</organism>
<keyword evidence="5 7" id="KW-0472">Membrane</keyword>
<feature type="transmembrane region" description="Helical" evidence="7">
    <location>
        <begin position="366"/>
        <end position="390"/>
    </location>
</feature>
<keyword evidence="3 7" id="KW-0812">Transmembrane</keyword>
<keyword evidence="4 7" id="KW-1133">Transmembrane helix</keyword>
<dbReference type="EMBL" id="MPJW01000213">
    <property type="protein sequence ID" value="OLU37254.1"/>
    <property type="molecule type" value="Genomic_DNA"/>
</dbReference>
<evidence type="ECO:0000256" key="7">
    <source>
        <dbReference type="SAM" id="Phobius"/>
    </source>
</evidence>
<reference evidence="10 11" key="1">
    <citation type="submission" date="2016-11" db="EMBL/GenBank/DDBJ databases">
        <title>Description of two novel members of the family Erysipelotrichaceae: Ileibacterium lipovorans gen. nov., sp. nov. and Dubosiella newyorkensis, gen. nov., sp. nov.</title>
        <authorList>
            <person name="Cox L.M."/>
            <person name="Sohn J."/>
            <person name="Tyrrell K.L."/>
            <person name="Citron D.M."/>
            <person name="Lawson P.A."/>
            <person name="Patel N.B."/>
            <person name="Iizumi T."/>
            <person name="Perez-Perez G.I."/>
            <person name="Goldstein E.J."/>
            <person name="Blaser M.J."/>
        </authorList>
    </citation>
    <scope>NUCLEOTIDE SEQUENCE [LARGE SCALE GENOMIC DNA]</scope>
    <source>
        <strain evidence="10 11">NYU-BL-A3</strain>
    </source>
</reference>
<dbReference type="OrthoDB" id="9770036at2"/>
<evidence type="ECO:0000256" key="1">
    <source>
        <dbReference type="ARBA" id="ARBA00004651"/>
    </source>
</evidence>
<proteinExistence type="inferred from homology"/>
<feature type="domain" description="ABC3 transporter permease C-terminal" evidence="8">
    <location>
        <begin position="315"/>
        <end position="444"/>
    </location>
</feature>
<evidence type="ECO:0000313" key="11">
    <source>
        <dbReference type="Proteomes" id="UP000186341"/>
    </source>
</evidence>
<dbReference type="InterPro" id="IPR050250">
    <property type="entry name" value="Macrolide_Exporter_MacB"/>
</dbReference>
<dbReference type="PANTHER" id="PTHR30572:SF4">
    <property type="entry name" value="ABC TRANSPORTER PERMEASE YTRF"/>
    <property type="match status" value="1"/>
</dbReference>
<keyword evidence="11" id="KW-1185">Reference proteome</keyword>
<comment type="caution">
    <text evidence="10">The sequence shown here is derived from an EMBL/GenBank/DDBJ whole genome shotgun (WGS) entry which is preliminary data.</text>
</comment>
<evidence type="ECO:0000313" key="10">
    <source>
        <dbReference type="EMBL" id="OLU37254.1"/>
    </source>
</evidence>
<evidence type="ECO:0000259" key="9">
    <source>
        <dbReference type="Pfam" id="PF12704"/>
    </source>
</evidence>
<evidence type="ECO:0008006" key="12">
    <source>
        <dbReference type="Google" id="ProtNLM"/>
    </source>
</evidence>
<dbReference type="Pfam" id="PF02687">
    <property type="entry name" value="FtsX"/>
    <property type="match status" value="1"/>
</dbReference>
<evidence type="ECO:0000259" key="8">
    <source>
        <dbReference type="Pfam" id="PF02687"/>
    </source>
</evidence>
<protein>
    <recommendedName>
        <fullName evidence="12">ABC transporter permease</fullName>
    </recommendedName>
</protein>
<dbReference type="InterPro" id="IPR025857">
    <property type="entry name" value="MacB_PCD"/>
</dbReference>
<dbReference type="RefSeq" id="WP_075820833.1">
    <property type="nucleotide sequence ID" value="NZ_CAJUTZ010000050.1"/>
</dbReference>
<dbReference type="GO" id="GO:0022857">
    <property type="term" value="F:transmembrane transporter activity"/>
    <property type="evidence" value="ECO:0007669"/>
    <property type="project" value="TreeGrafter"/>
</dbReference>
<feature type="transmembrane region" description="Helical" evidence="7">
    <location>
        <begin position="310"/>
        <end position="332"/>
    </location>
</feature>
<dbReference type="PANTHER" id="PTHR30572">
    <property type="entry name" value="MEMBRANE COMPONENT OF TRANSPORTER-RELATED"/>
    <property type="match status" value="1"/>
</dbReference>
<dbReference type="InterPro" id="IPR003838">
    <property type="entry name" value="ABC3_permease_C"/>
</dbReference>
<evidence type="ECO:0000256" key="2">
    <source>
        <dbReference type="ARBA" id="ARBA00022475"/>
    </source>
</evidence>